<organism evidence="1 2">
    <name type="scientific">Thermithiobacillus plumbiphilus</name>
    <dbReference type="NCBI Taxonomy" id="1729899"/>
    <lineage>
        <taxon>Bacteria</taxon>
        <taxon>Pseudomonadati</taxon>
        <taxon>Pseudomonadota</taxon>
        <taxon>Acidithiobacillia</taxon>
        <taxon>Acidithiobacillales</taxon>
        <taxon>Thermithiobacillaceae</taxon>
        <taxon>Thermithiobacillus</taxon>
    </lineage>
</organism>
<evidence type="ECO:0000313" key="1">
    <source>
        <dbReference type="EMBL" id="MEK8088718.1"/>
    </source>
</evidence>
<comment type="caution">
    <text evidence="1">The sequence shown here is derived from an EMBL/GenBank/DDBJ whole genome shotgun (WGS) entry which is preliminary data.</text>
</comment>
<evidence type="ECO:0000313" key="2">
    <source>
        <dbReference type="Proteomes" id="UP001446205"/>
    </source>
</evidence>
<gene>
    <name evidence="1" type="ORF">WOB96_02960</name>
</gene>
<dbReference type="Proteomes" id="UP001446205">
    <property type="component" value="Unassembled WGS sequence"/>
</dbReference>
<accession>A0ABU9D595</accession>
<dbReference type="Pfam" id="PF08897">
    <property type="entry name" value="DUF1841"/>
    <property type="match status" value="1"/>
</dbReference>
<dbReference type="RefSeq" id="WP_341369784.1">
    <property type="nucleotide sequence ID" value="NZ_JBBPCO010000002.1"/>
</dbReference>
<name>A0ABU9D595_9PROT</name>
<reference evidence="1 2" key="1">
    <citation type="submission" date="2024-04" db="EMBL/GenBank/DDBJ databases">
        <authorList>
            <person name="Abashina T."/>
            <person name="Shaikin A."/>
        </authorList>
    </citation>
    <scope>NUCLEOTIDE SEQUENCE [LARGE SCALE GENOMIC DNA]</scope>
    <source>
        <strain evidence="1 2">AAFK</strain>
    </source>
</reference>
<sequence>MLYGDKRETYRDIFFQVWQKYRNKQPLEGIETVILPVLTMHPEYQAVLENPDRYADRDYTPEAGETNPFLHMGLHVSIAEQLAIDQPPGIRALYDQARAHFGEAHAAEHLMMDCLAEAIWQMQRQGSDFDMHLYMRCIRDQIGLPPENTEDKS</sequence>
<protein>
    <submittedName>
        <fullName evidence="1">DUF1841 family protein</fullName>
    </submittedName>
</protein>
<dbReference type="EMBL" id="JBBPCO010000002">
    <property type="protein sequence ID" value="MEK8088718.1"/>
    <property type="molecule type" value="Genomic_DNA"/>
</dbReference>
<dbReference type="InterPro" id="IPR014993">
    <property type="entry name" value="DUF1841"/>
</dbReference>
<proteinExistence type="predicted"/>
<keyword evidence="2" id="KW-1185">Reference proteome</keyword>